<evidence type="ECO:0000256" key="3">
    <source>
        <dbReference type="ARBA" id="ARBA00007811"/>
    </source>
</evidence>
<dbReference type="Proteomes" id="UP000886523">
    <property type="component" value="Unassembled WGS sequence"/>
</dbReference>
<sequence>MPIVSGQSKKPEGFSIKKAYLFAYNALSTTGWAYVLYITVSHILGGTPAPPINPTAAETARNAIQRLITKIPLTLRNATPLTQAKVQIYNAMPPLLLTCASPELAILEVVHVFLGLVRSPLGTTAMQVASRLTLVWGIVENFAETRTNPIYASMVTAWSIAEIIRYTFYALALLGYEPYIMQYIRYTAFWVNYPVGASSEAFLMLSTVPPLATLFSGSWTIKEYTSPRPFHFLVACFTLMYFMYFLSGLYIMMSHMARQRRKVLNKRKTQ</sequence>
<feature type="transmembrane region" description="Helical" evidence="14">
    <location>
        <begin position="232"/>
        <end position="252"/>
    </location>
</feature>
<dbReference type="AlphaFoldDB" id="A0A9P6DVP4"/>
<keyword evidence="12 14" id="KW-0456">Lyase</keyword>
<dbReference type="Pfam" id="PF04387">
    <property type="entry name" value="PTPLA"/>
    <property type="match status" value="1"/>
</dbReference>
<keyword evidence="5 14" id="KW-0444">Lipid biosynthesis</keyword>
<evidence type="ECO:0000256" key="4">
    <source>
        <dbReference type="ARBA" id="ARBA00013122"/>
    </source>
</evidence>
<evidence type="ECO:0000256" key="2">
    <source>
        <dbReference type="ARBA" id="ARBA00005194"/>
    </source>
</evidence>
<evidence type="ECO:0000256" key="14">
    <source>
        <dbReference type="RuleBase" id="RU363109"/>
    </source>
</evidence>
<dbReference type="GO" id="GO:0102158">
    <property type="term" value="F:very-long-chain (3R)-3-hydroxyacyl-CoA dehydratase activity"/>
    <property type="evidence" value="ECO:0007669"/>
    <property type="project" value="UniProtKB-EC"/>
</dbReference>
<dbReference type="GO" id="GO:0030148">
    <property type="term" value="P:sphingolipid biosynthetic process"/>
    <property type="evidence" value="ECO:0007669"/>
    <property type="project" value="TreeGrafter"/>
</dbReference>
<evidence type="ECO:0000256" key="5">
    <source>
        <dbReference type="ARBA" id="ARBA00022516"/>
    </source>
</evidence>
<feature type="transmembrane region" description="Helical" evidence="14">
    <location>
        <begin position="150"/>
        <end position="176"/>
    </location>
</feature>
<accession>A0A9P6DVP4</accession>
<keyword evidence="7 14" id="KW-0276">Fatty acid metabolism</keyword>
<evidence type="ECO:0000256" key="1">
    <source>
        <dbReference type="ARBA" id="ARBA00004141"/>
    </source>
</evidence>
<comment type="function">
    <text evidence="14">Catalyzes the third of the four reactions of the long-chain fatty acids elongation cycle. This endoplasmic reticulum-bound enzymatic process, allows the addition of two carbons to the chain of long- and very long-chain fatty acids/VLCFAs per cycle. This enzyme catalyzes the dehydration of the 3-hydroxyacyl-CoA intermediate into trans-2,3-enoyl-CoA, within each cycle of fatty acid elongation. Thereby, it participates to the production of VLCFAs of different chain lengths that are involved in multiple biological processes as precursors of membrane lipids and lipid mediators.</text>
</comment>
<keyword evidence="6 14" id="KW-0812">Transmembrane</keyword>
<dbReference type="GO" id="GO:0042761">
    <property type="term" value="P:very long-chain fatty acid biosynthetic process"/>
    <property type="evidence" value="ECO:0007669"/>
    <property type="project" value="TreeGrafter"/>
</dbReference>
<organism evidence="15 16">
    <name type="scientific">Hydnum rufescens UP504</name>
    <dbReference type="NCBI Taxonomy" id="1448309"/>
    <lineage>
        <taxon>Eukaryota</taxon>
        <taxon>Fungi</taxon>
        <taxon>Dikarya</taxon>
        <taxon>Basidiomycota</taxon>
        <taxon>Agaricomycotina</taxon>
        <taxon>Agaricomycetes</taxon>
        <taxon>Cantharellales</taxon>
        <taxon>Hydnaceae</taxon>
        <taxon>Hydnum</taxon>
    </lineage>
</organism>
<evidence type="ECO:0000313" key="15">
    <source>
        <dbReference type="EMBL" id="KAF9515542.1"/>
    </source>
</evidence>
<feature type="transmembrane region" description="Helical" evidence="14">
    <location>
        <begin position="21"/>
        <end position="44"/>
    </location>
</feature>
<comment type="pathway">
    <text evidence="2 14">Lipid metabolism; fatty acid biosynthesis.</text>
</comment>
<evidence type="ECO:0000256" key="8">
    <source>
        <dbReference type="ARBA" id="ARBA00022989"/>
    </source>
</evidence>
<keyword evidence="14" id="KW-0256">Endoplasmic reticulum</keyword>
<comment type="similarity">
    <text evidence="3 14">Belongs to the very long-chain fatty acids dehydratase HACD family.</text>
</comment>
<name>A0A9P6DVP4_9AGAM</name>
<keyword evidence="10 14" id="KW-0472">Membrane</keyword>
<evidence type="ECO:0000256" key="11">
    <source>
        <dbReference type="ARBA" id="ARBA00023160"/>
    </source>
</evidence>
<evidence type="ECO:0000256" key="9">
    <source>
        <dbReference type="ARBA" id="ARBA00023098"/>
    </source>
</evidence>
<comment type="catalytic activity">
    <reaction evidence="13 14">
        <text>a very-long-chain (3R)-3-hydroxyacyl-CoA = a very-long-chain (2E)-enoyl-CoA + H2O</text>
        <dbReference type="Rhea" id="RHEA:45812"/>
        <dbReference type="ChEBI" id="CHEBI:15377"/>
        <dbReference type="ChEBI" id="CHEBI:83728"/>
        <dbReference type="ChEBI" id="CHEBI:85440"/>
        <dbReference type="EC" id="4.2.1.134"/>
    </reaction>
</comment>
<reference evidence="15" key="1">
    <citation type="journal article" date="2020" name="Nat. Commun.">
        <title>Large-scale genome sequencing of mycorrhizal fungi provides insights into the early evolution of symbiotic traits.</title>
        <authorList>
            <person name="Miyauchi S."/>
            <person name="Kiss E."/>
            <person name="Kuo A."/>
            <person name="Drula E."/>
            <person name="Kohler A."/>
            <person name="Sanchez-Garcia M."/>
            <person name="Morin E."/>
            <person name="Andreopoulos B."/>
            <person name="Barry K.W."/>
            <person name="Bonito G."/>
            <person name="Buee M."/>
            <person name="Carver A."/>
            <person name="Chen C."/>
            <person name="Cichocki N."/>
            <person name="Clum A."/>
            <person name="Culley D."/>
            <person name="Crous P.W."/>
            <person name="Fauchery L."/>
            <person name="Girlanda M."/>
            <person name="Hayes R.D."/>
            <person name="Keri Z."/>
            <person name="LaButti K."/>
            <person name="Lipzen A."/>
            <person name="Lombard V."/>
            <person name="Magnuson J."/>
            <person name="Maillard F."/>
            <person name="Murat C."/>
            <person name="Nolan M."/>
            <person name="Ohm R.A."/>
            <person name="Pangilinan J."/>
            <person name="Pereira M.F."/>
            <person name="Perotto S."/>
            <person name="Peter M."/>
            <person name="Pfister S."/>
            <person name="Riley R."/>
            <person name="Sitrit Y."/>
            <person name="Stielow J.B."/>
            <person name="Szollosi G."/>
            <person name="Zifcakova L."/>
            <person name="Stursova M."/>
            <person name="Spatafora J.W."/>
            <person name="Tedersoo L."/>
            <person name="Vaario L.M."/>
            <person name="Yamada A."/>
            <person name="Yan M."/>
            <person name="Wang P."/>
            <person name="Xu J."/>
            <person name="Bruns T."/>
            <person name="Baldrian P."/>
            <person name="Vilgalys R."/>
            <person name="Dunand C."/>
            <person name="Henrissat B."/>
            <person name="Grigoriev I.V."/>
            <person name="Hibbett D."/>
            <person name="Nagy L.G."/>
            <person name="Martin F.M."/>
        </authorList>
    </citation>
    <scope>NUCLEOTIDE SEQUENCE</scope>
    <source>
        <strain evidence="15">UP504</strain>
    </source>
</reference>
<dbReference type="GO" id="GO:0005789">
    <property type="term" value="C:endoplasmic reticulum membrane"/>
    <property type="evidence" value="ECO:0007669"/>
    <property type="project" value="UniProtKB-SubCell"/>
</dbReference>
<keyword evidence="11 14" id="KW-0275">Fatty acid biosynthesis</keyword>
<evidence type="ECO:0000256" key="12">
    <source>
        <dbReference type="ARBA" id="ARBA00023239"/>
    </source>
</evidence>
<dbReference type="OrthoDB" id="46988at2759"/>
<dbReference type="GO" id="GO:0030497">
    <property type="term" value="P:fatty acid elongation"/>
    <property type="evidence" value="ECO:0007669"/>
    <property type="project" value="TreeGrafter"/>
</dbReference>
<dbReference type="PANTHER" id="PTHR11035">
    <property type="entry name" value="VERY-LONG-CHAIN (3R)-3-HYDROXYACYL-COA DEHYDRATASE"/>
    <property type="match status" value="1"/>
</dbReference>
<dbReference type="EMBL" id="MU128949">
    <property type="protein sequence ID" value="KAF9515542.1"/>
    <property type="molecule type" value="Genomic_DNA"/>
</dbReference>
<evidence type="ECO:0000256" key="13">
    <source>
        <dbReference type="ARBA" id="ARBA00036671"/>
    </source>
</evidence>
<keyword evidence="9 14" id="KW-0443">Lipid metabolism</keyword>
<protein>
    <recommendedName>
        <fullName evidence="4 14">Very-long-chain (3R)-3-hydroxyacyl-CoA dehydratase</fullName>
        <ecNumber evidence="4 14">4.2.1.134</ecNumber>
    </recommendedName>
</protein>
<keyword evidence="8 14" id="KW-1133">Transmembrane helix</keyword>
<feature type="transmembrane region" description="Helical" evidence="14">
    <location>
        <begin position="188"/>
        <end position="212"/>
    </location>
</feature>
<dbReference type="InterPro" id="IPR007482">
    <property type="entry name" value="Tyr_Pase-like_PTPLA"/>
</dbReference>
<proteinExistence type="inferred from homology"/>
<comment type="subcellular location">
    <subcellularLocation>
        <location evidence="14">Endoplasmic reticulum membrane</location>
        <topology evidence="14">Multi-pass membrane protein</topology>
    </subcellularLocation>
    <subcellularLocation>
        <location evidence="1">Membrane</location>
        <topology evidence="1">Multi-pass membrane protein</topology>
    </subcellularLocation>
</comment>
<gene>
    <name evidence="15" type="ORF">BS47DRAFT_1372006</name>
</gene>
<comment type="caution">
    <text evidence="15">The sequence shown here is derived from an EMBL/GenBank/DDBJ whole genome shotgun (WGS) entry which is preliminary data.</text>
</comment>
<keyword evidence="16" id="KW-1185">Reference proteome</keyword>
<dbReference type="EC" id="4.2.1.134" evidence="4 14"/>
<comment type="caution">
    <text evidence="14">Lacks conserved residue(s) required for the propagation of feature annotation.</text>
</comment>
<evidence type="ECO:0000256" key="10">
    <source>
        <dbReference type="ARBA" id="ARBA00023136"/>
    </source>
</evidence>
<dbReference type="PANTHER" id="PTHR11035:SF3">
    <property type="entry name" value="VERY-LONG-CHAIN (3R)-3-HYDROXYACYL-COA DEHYDRATASE"/>
    <property type="match status" value="1"/>
</dbReference>
<evidence type="ECO:0000256" key="6">
    <source>
        <dbReference type="ARBA" id="ARBA00022692"/>
    </source>
</evidence>
<evidence type="ECO:0000313" key="16">
    <source>
        <dbReference type="Proteomes" id="UP000886523"/>
    </source>
</evidence>
<evidence type="ECO:0000256" key="7">
    <source>
        <dbReference type="ARBA" id="ARBA00022832"/>
    </source>
</evidence>